<feature type="binding site" evidence="15">
    <location>
        <position position="491"/>
    </location>
    <ligand>
        <name>Mg(2+)</name>
        <dbReference type="ChEBI" id="CHEBI:18420"/>
        <note>shared with alpha subunit</note>
    </ligand>
</feature>
<evidence type="ECO:0000256" key="14">
    <source>
        <dbReference type="ARBA" id="ARBA00049255"/>
    </source>
</evidence>
<dbReference type="Gene3D" id="3.30.70.380">
    <property type="entry name" value="Ferrodoxin-fold anticodon-binding domain"/>
    <property type="match status" value="1"/>
</dbReference>
<dbReference type="HAMAP" id="MF_00283">
    <property type="entry name" value="Phe_tRNA_synth_beta1"/>
    <property type="match status" value="1"/>
</dbReference>
<dbReference type="Pfam" id="PF03483">
    <property type="entry name" value="B3_4"/>
    <property type="match status" value="1"/>
</dbReference>
<feature type="binding site" evidence="15">
    <location>
        <position position="494"/>
    </location>
    <ligand>
        <name>Mg(2+)</name>
        <dbReference type="ChEBI" id="CHEBI:18420"/>
        <note>shared with alpha subunit</note>
    </ligand>
</feature>
<evidence type="ECO:0000256" key="8">
    <source>
        <dbReference type="ARBA" id="ARBA00022741"/>
    </source>
</evidence>
<dbReference type="SMART" id="SM00874">
    <property type="entry name" value="B5"/>
    <property type="match status" value="1"/>
</dbReference>
<evidence type="ECO:0000256" key="12">
    <source>
        <dbReference type="ARBA" id="ARBA00022917"/>
    </source>
</evidence>
<keyword evidence="10 15" id="KW-0460">Magnesium</keyword>
<comment type="similarity">
    <text evidence="2 15">Belongs to the phenylalanyl-tRNA synthetase beta subunit family. Type 1 subfamily.</text>
</comment>
<dbReference type="InterPro" id="IPR005121">
    <property type="entry name" value="Fdx_antiC-bd"/>
</dbReference>
<dbReference type="SMART" id="SM00896">
    <property type="entry name" value="FDX-ACB"/>
    <property type="match status" value="1"/>
</dbReference>
<keyword evidence="12 15" id="KW-0648">Protein biosynthesis</keyword>
<dbReference type="NCBIfam" id="TIGR00472">
    <property type="entry name" value="pheT_bact"/>
    <property type="match status" value="1"/>
</dbReference>
<keyword evidence="9 15" id="KW-0067">ATP-binding</keyword>
<evidence type="ECO:0000256" key="9">
    <source>
        <dbReference type="ARBA" id="ARBA00022840"/>
    </source>
</evidence>
<dbReference type="Pfam" id="PF17759">
    <property type="entry name" value="tRNA_synthFbeta"/>
    <property type="match status" value="1"/>
</dbReference>
<evidence type="ECO:0000256" key="11">
    <source>
        <dbReference type="ARBA" id="ARBA00022884"/>
    </source>
</evidence>
<evidence type="ECO:0000256" key="1">
    <source>
        <dbReference type="ARBA" id="ARBA00004496"/>
    </source>
</evidence>
<dbReference type="EC" id="6.1.1.20" evidence="15"/>
<keyword evidence="5 16" id="KW-0820">tRNA-binding</keyword>
<keyword evidence="4 15" id="KW-0963">Cytoplasm</keyword>
<keyword evidence="13 15" id="KW-0030">Aminoacyl-tRNA synthetase</keyword>
<evidence type="ECO:0000313" key="20">
    <source>
        <dbReference type="EMBL" id="PNC54761.1"/>
    </source>
</evidence>
<comment type="subunit">
    <text evidence="3 15">Tetramer of two alpha and two beta subunits.</text>
</comment>
<evidence type="ECO:0000313" key="21">
    <source>
        <dbReference type="Proteomes" id="UP000235914"/>
    </source>
</evidence>
<dbReference type="Gene3D" id="2.40.50.140">
    <property type="entry name" value="Nucleic acid-binding proteins"/>
    <property type="match status" value="1"/>
</dbReference>
<dbReference type="SUPFAM" id="SSF50249">
    <property type="entry name" value="Nucleic acid-binding proteins"/>
    <property type="match status" value="1"/>
</dbReference>
<proteinExistence type="inferred from homology"/>
<evidence type="ECO:0000256" key="15">
    <source>
        <dbReference type="HAMAP-Rule" id="MF_00283"/>
    </source>
</evidence>
<dbReference type="Pfam" id="PF03147">
    <property type="entry name" value="FDX-ACB"/>
    <property type="match status" value="1"/>
</dbReference>
<dbReference type="GO" id="GO:0005524">
    <property type="term" value="F:ATP binding"/>
    <property type="evidence" value="ECO:0007669"/>
    <property type="project" value="UniProtKB-UniRule"/>
</dbReference>
<dbReference type="Pfam" id="PF03484">
    <property type="entry name" value="B5"/>
    <property type="match status" value="1"/>
</dbReference>
<evidence type="ECO:0000259" key="17">
    <source>
        <dbReference type="PROSITE" id="PS50886"/>
    </source>
</evidence>
<evidence type="ECO:0000256" key="16">
    <source>
        <dbReference type="PROSITE-ProRule" id="PRU00209"/>
    </source>
</evidence>
<dbReference type="InterPro" id="IPR045864">
    <property type="entry name" value="aa-tRNA-synth_II/BPL/LPL"/>
</dbReference>
<dbReference type="PROSITE" id="PS50886">
    <property type="entry name" value="TRBD"/>
    <property type="match status" value="1"/>
</dbReference>
<dbReference type="SUPFAM" id="SSF54991">
    <property type="entry name" value="Anticodon-binding domain of PheRS"/>
    <property type="match status" value="1"/>
</dbReference>
<evidence type="ECO:0000259" key="18">
    <source>
        <dbReference type="PROSITE" id="PS51447"/>
    </source>
</evidence>
<dbReference type="Proteomes" id="UP000235914">
    <property type="component" value="Unassembled WGS sequence"/>
</dbReference>
<evidence type="ECO:0000256" key="13">
    <source>
        <dbReference type="ARBA" id="ARBA00023146"/>
    </source>
</evidence>
<dbReference type="Gene3D" id="3.50.40.10">
    <property type="entry name" value="Phenylalanyl-trna Synthetase, Chain B, domain 3"/>
    <property type="match status" value="1"/>
</dbReference>
<evidence type="ECO:0000256" key="5">
    <source>
        <dbReference type="ARBA" id="ARBA00022555"/>
    </source>
</evidence>
<keyword evidence="7 15" id="KW-0479">Metal-binding</keyword>
<dbReference type="InterPro" id="IPR004532">
    <property type="entry name" value="Phe-tRNA-ligase_IIc_bsu_bact"/>
</dbReference>
<feature type="binding site" evidence="15">
    <location>
        <position position="485"/>
    </location>
    <ligand>
        <name>Mg(2+)</name>
        <dbReference type="ChEBI" id="CHEBI:18420"/>
        <note>shared with alpha subunit</note>
    </ligand>
</feature>
<dbReference type="SMART" id="SM00873">
    <property type="entry name" value="B3_4"/>
    <property type="match status" value="1"/>
</dbReference>
<dbReference type="InterPro" id="IPR036690">
    <property type="entry name" value="Fdx_antiC-bd_sf"/>
</dbReference>
<dbReference type="NCBIfam" id="NF045760">
    <property type="entry name" value="YtpR"/>
    <property type="match status" value="1"/>
</dbReference>
<comment type="subcellular location">
    <subcellularLocation>
        <location evidence="1 15">Cytoplasm</location>
    </subcellularLocation>
</comment>
<dbReference type="Pfam" id="PF01588">
    <property type="entry name" value="tRNA_bind"/>
    <property type="match status" value="1"/>
</dbReference>
<evidence type="ECO:0000256" key="10">
    <source>
        <dbReference type="ARBA" id="ARBA00022842"/>
    </source>
</evidence>
<dbReference type="InterPro" id="IPR020825">
    <property type="entry name" value="Phe-tRNA_synthase-like_B3/B4"/>
</dbReference>
<evidence type="ECO:0000256" key="3">
    <source>
        <dbReference type="ARBA" id="ARBA00011209"/>
    </source>
</evidence>
<dbReference type="GO" id="GO:0000287">
    <property type="term" value="F:magnesium ion binding"/>
    <property type="evidence" value="ECO:0007669"/>
    <property type="project" value="UniProtKB-UniRule"/>
</dbReference>
<comment type="caution">
    <text evidence="20">The sequence shown here is derived from an EMBL/GenBank/DDBJ whole genome shotgun (WGS) entry which is preliminary data.</text>
</comment>
<dbReference type="InterPro" id="IPR009061">
    <property type="entry name" value="DNA-bd_dom_put_sf"/>
</dbReference>
<name>A0AAP8T8X7_9BACT</name>
<dbReference type="InterPro" id="IPR002547">
    <property type="entry name" value="tRNA-bd_dom"/>
</dbReference>
<evidence type="ECO:0000256" key="6">
    <source>
        <dbReference type="ARBA" id="ARBA00022598"/>
    </source>
</evidence>
<dbReference type="InterPro" id="IPR012340">
    <property type="entry name" value="NA-bd_OB-fold"/>
</dbReference>
<dbReference type="InterPro" id="IPR041616">
    <property type="entry name" value="PheRS_beta_core"/>
</dbReference>
<dbReference type="AlphaFoldDB" id="A0AAP8T8X7"/>
<dbReference type="RefSeq" id="WP_102735918.1">
    <property type="nucleotide sequence ID" value="NZ_PJKN01000005.1"/>
</dbReference>
<evidence type="ECO:0000256" key="2">
    <source>
        <dbReference type="ARBA" id="ARBA00008653"/>
    </source>
</evidence>
<reference evidence="20 21" key="1">
    <citation type="journal article" date="2017" name="BMC Genomics">
        <title>Genome sequencing of 39 Akkermansia muciniphila isolates reveals its population structure, genomic and functional diverisity, and global distribution in mammalian gut microbiotas.</title>
        <authorList>
            <person name="Guo X."/>
            <person name="Li S."/>
            <person name="Zhang J."/>
            <person name="Wu F."/>
            <person name="Li X."/>
            <person name="Wu D."/>
            <person name="Zhang M."/>
            <person name="Ou Z."/>
            <person name="Jie Z."/>
            <person name="Yan Q."/>
            <person name="Li P."/>
            <person name="Yi J."/>
            <person name="Peng Y."/>
        </authorList>
    </citation>
    <scope>NUCLEOTIDE SEQUENCE [LARGE SCALE GENOMIC DNA]</scope>
    <source>
        <strain evidence="20 21">GP43</strain>
    </source>
</reference>
<feature type="domain" description="TRNA-binding" evidence="17">
    <location>
        <begin position="40"/>
        <end position="149"/>
    </location>
</feature>
<keyword evidence="6 15" id="KW-0436">Ligase</keyword>
<feature type="binding site" evidence="15">
    <location>
        <position position="495"/>
    </location>
    <ligand>
        <name>Mg(2+)</name>
        <dbReference type="ChEBI" id="CHEBI:18420"/>
        <note>shared with alpha subunit</note>
    </ligand>
</feature>
<comment type="cofactor">
    <cofactor evidence="15">
        <name>Mg(2+)</name>
        <dbReference type="ChEBI" id="CHEBI:18420"/>
    </cofactor>
    <text evidence="15">Binds 2 magnesium ions per tetramer.</text>
</comment>
<dbReference type="GO" id="GO:0009328">
    <property type="term" value="C:phenylalanine-tRNA ligase complex"/>
    <property type="evidence" value="ECO:0007669"/>
    <property type="project" value="TreeGrafter"/>
</dbReference>
<feature type="domain" description="FDX-ACB" evidence="18">
    <location>
        <begin position="742"/>
        <end position="839"/>
    </location>
</feature>
<dbReference type="InterPro" id="IPR045060">
    <property type="entry name" value="Phe-tRNA-ligase_IIc_bsu"/>
</dbReference>
<dbReference type="SUPFAM" id="SSF56037">
    <property type="entry name" value="PheT/TilS domain"/>
    <property type="match status" value="1"/>
</dbReference>
<dbReference type="PANTHER" id="PTHR10947">
    <property type="entry name" value="PHENYLALANYL-TRNA SYNTHETASE BETA CHAIN AND LEUCINE-RICH REPEAT-CONTAINING PROTEIN 47"/>
    <property type="match status" value="1"/>
</dbReference>
<gene>
    <name evidence="15 20" type="primary">pheT</name>
    <name evidence="20" type="ORF">CXU09_09530</name>
</gene>
<dbReference type="CDD" id="cd02796">
    <property type="entry name" value="tRNA_bind_bactPheRS"/>
    <property type="match status" value="1"/>
</dbReference>
<organism evidence="20 21">
    <name type="scientific">Akkermansia muciniphila</name>
    <dbReference type="NCBI Taxonomy" id="239935"/>
    <lineage>
        <taxon>Bacteria</taxon>
        <taxon>Pseudomonadati</taxon>
        <taxon>Verrucomicrobiota</taxon>
        <taxon>Verrucomicrobiia</taxon>
        <taxon>Verrucomicrobiales</taxon>
        <taxon>Akkermansiaceae</taxon>
        <taxon>Akkermansia</taxon>
    </lineage>
</organism>
<dbReference type="GO" id="GO:0000049">
    <property type="term" value="F:tRNA binding"/>
    <property type="evidence" value="ECO:0007669"/>
    <property type="project" value="UniProtKB-UniRule"/>
</dbReference>
<evidence type="ECO:0000256" key="7">
    <source>
        <dbReference type="ARBA" id="ARBA00022723"/>
    </source>
</evidence>
<dbReference type="PROSITE" id="PS51483">
    <property type="entry name" value="B5"/>
    <property type="match status" value="1"/>
</dbReference>
<evidence type="ECO:0000256" key="4">
    <source>
        <dbReference type="ARBA" id="ARBA00022490"/>
    </source>
</evidence>
<evidence type="ECO:0000259" key="19">
    <source>
        <dbReference type="PROSITE" id="PS51483"/>
    </source>
</evidence>
<accession>A0AAP8T8X7</accession>
<dbReference type="InterPro" id="IPR033714">
    <property type="entry name" value="tRNA_bind_bactPheRS"/>
</dbReference>
<dbReference type="InterPro" id="IPR005146">
    <property type="entry name" value="B3/B4_tRNA-bd"/>
</dbReference>
<dbReference type="PROSITE" id="PS51447">
    <property type="entry name" value="FDX_ACB"/>
    <property type="match status" value="1"/>
</dbReference>
<dbReference type="PANTHER" id="PTHR10947:SF0">
    <property type="entry name" value="PHENYLALANINE--TRNA LIGASE BETA SUBUNIT"/>
    <property type="match status" value="1"/>
</dbReference>
<comment type="catalytic activity">
    <reaction evidence="14 15">
        <text>tRNA(Phe) + L-phenylalanine + ATP = L-phenylalanyl-tRNA(Phe) + AMP + diphosphate + H(+)</text>
        <dbReference type="Rhea" id="RHEA:19413"/>
        <dbReference type="Rhea" id="RHEA-COMP:9668"/>
        <dbReference type="Rhea" id="RHEA-COMP:9699"/>
        <dbReference type="ChEBI" id="CHEBI:15378"/>
        <dbReference type="ChEBI" id="CHEBI:30616"/>
        <dbReference type="ChEBI" id="CHEBI:33019"/>
        <dbReference type="ChEBI" id="CHEBI:58095"/>
        <dbReference type="ChEBI" id="CHEBI:78442"/>
        <dbReference type="ChEBI" id="CHEBI:78531"/>
        <dbReference type="ChEBI" id="CHEBI:456215"/>
        <dbReference type="EC" id="6.1.1.20"/>
    </reaction>
</comment>
<dbReference type="SUPFAM" id="SSF46955">
    <property type="entry name" value="Putative DNA-binding domain"/>
    <property type="match status" value="1"/>
</dbReference>
<dbReference type="InterPro" id="IPR005147">
    <property type="entry name" value="tRNA_synthase_B5-dom"/>
</dbReference>
<dbReference type="Gene3D" id="3.30.56.10">
    <property type="match status" value="2"/>
</dbReference>
<protein>
    <recommendedName>
        <fullName evidence="15">Phenylalanine--tRNA ligase beta subunit</fullName>
        <ecNumber evidence="15">6.1.1.20</ecNumber>
    </recommendedName>
    <alternativeName>
        <fullName evidence="15">Phenylalanyl-tRNA synthetase beta subunit</fullName>
        <shortName evidence="15">PheRS</shortName>
    </alternativeName>
</protein>
<dbReference type="GO" id="GO:0006432">
    <property type="term" value="P:phenylalanyl-tRNA aminoacylation"/>
    <property type="evidence" value="ECO:0007669"/>
    <property type="project" value="UniProtKB-UniRule"/>
</dbReference>
<dbReference type="SUPFAM" id="SSF55681">
    <property type="entry name" value="Class II aaRS and biotin synthetases"/>
    <property type="match status" value="1"/>
</dbReference>
<dbReference type="Gene3D" id="3.30.930.10">
    <property type="entry name" value="Bira Bifunctional Protein, Domain 2"/>
    <property type="match status" value="1"/>
</dbReference>
<feature type="domain" description="B5" evidence="19">
    <location>
        <begin position="433"/>
        <end position="507"/>
    </location>
</feature>
<dbReference type="EMBL" id="PJKN01000005">
    <property type="protein sequence ID" value="PNC54761.1"/>
    <property type="molecule type" value="Genomic_DNA"/>
</dbReference>
<dbReference type="FunFam" id="2.40.50.140:FF:000045">
    <property type="entry name" value="Phenylalanine--tRNA ligase beta subunit"/>
    <property type="match status" value="1"/>
</dbReference>
<keyword evidence="11 16" id="KW-0694">RNA-binding</keyword>
<keyword evidence="8 15" id="KW-0547">Nucleotide-binding</keyword>
<sequence length="839" mass="90073">MKISLNWLSQYIDLSGLSVDEMSDMLTFAGIEVEDIRQQGVDSPYVVVACVAAAEQHPQADRLKVCQVDVGDGTLHQIVCGAQNYKVGDKVPCALPGAVLPGNFEIKVGKLRGVESRGMLCSASELGLPDKEHGLWILPQELEPGTPISQVVKADTLVEVEVTPNRPDLLSHNGMAYELAAISGREYRAVSIDDAGVELEPAGDFVRLDQPELNPYYTAVKISGVNVQESPEWLKERLVAVGLRPINNIVDITNFVLHELGTPLHAFDAAKVQGGIVTRTAYEGETFKALDGQEYTLNCTDLVVADQSGKALAIGGVMGGEESGVTDATTDIILESAWFKPSSVRATSRRLALSSDSSYRFERGTSAWNVLRGSVRAVELILQLAGGTASPTYVAGSPVPNPAHASMPSCGGADGPVSVPASLKQGKGATVTNELGFVKLPWKALDQMSGGSISHEEGARILTALGLKQVPESPECWLIPPHRLDLTRPCDLLEEIVRVFGLDGIPSRFSGPFVAESPVDAAYNFQMELRRKLAALGFYETQTIKLIASESADGAIAQVKDALPLRPLQDGDLIRVSLPLSEDHSVLRPAHTPGLIAAAVRNSNQGVSGLRFFELGRVFRNTGGGKGRDIETDTLGILVSGDRTARSWADPRPEQASFEDLLAVMAALAPGHRFTLTPAKPREQAALGADVQLDGKACGYFARLSLARCRELGLGQPVYVAELDLRKMQEILTAPVKAAELPQFPGSSRDAAMELPLSTPNADIVKAVESAREKLLVSYSCFDVFTDPSGEKLPADRKSIAYTFLYRDPAKTLTAAEVDAAHQRVLKALTDKVKGLSFR</sequence>
<dbReference type="GO" id="GO:0004826">
    <property type="term" value="F:phenylalanine-tRNA ligase activity"/>
    <property type="evidence" value="ECO:0007669"/>
    <property type="project" value="UniProtKB-UniRule"/>
</dbReference>